<dbReference type="HOGENOM" id="CLU_1537024_0_0_9"/>
<dbReference type="KEGG" id="bmet:BMMGA3_02460"/>
<sequence length="174" mass="20872">MKCYHYTWRTTYSTKPSEIFNENNEILGTINKYYPNVFCRIIDALCFEGKYFVEYRIHSSDKLIFKAKANLNPFKKRQYKIDYYGNNKHDELLLVDKKLFDIVEVTDFEFEGKTYHLKKAPLQWAKLTVNNQLIAEWHIPIKPPFKCRLKLHDLNYESKVLFLIGIFHTYLEGV</sequence>
<dbReference type="OrthoDB" id="2707333at2"/>
<dbReference type="Pfam" id="PF23728">
    <property type="entry name" value="Tubby_C_like"/>
    <property type="match status" value="1"/>
</dbReference>
<reference evidence="2 3" key="1">
    <citation type="journal article" date="2015" name="BMC Genomics">
        <title>Transcriptome analysis of thermophilic methylotrophic Bacillus methanolicus MGA3 using RNA-sequencing provides detailed insights into its previously uncharted transcriptional landscape.</title>
        <authorList>
            <person name="Irla M."/>
            <person name="Neshat A."/>
            <person name="Brautaset T."/>
            <person name="Ruckert C."/>
            <person name="Kalinowski J."/>
            <person name="Wendisch V.F."/>
        </authorList>
    </citation>
    <scope>NUCLEOTIDE SEQUENCE [LARGE SCALE GENOMIC DNA]</scope>
    <source>
        <strain evidence="3">MGA3 / ATCC 53907</strain>
    </source>
</reference>
<dbReference type="AlphaFoldDB" id="I3E381"/>
<name>I3E381_BACMM</name>
<accession>I3E381</accession>
<feature type="domain" description="Tubby C-terminal" evidence="1">
    <location>
        <begin position="4"/>
        <end position="171"/>
    </location>
</feature>
<evidence type="ECO:0000259" key="1">
    <source>
        <dbReference type="Pfam" id="PF23728"/>
    </source>
</evidence>
<dbReference type="EMBL" id="CP007739">
    <property type="protein sequence ID" value="AIE58956.1"/>
    <property type="molecule type" value="Genomic_DNA"/>
</dbReference>
<dbReference type="eggNOG" id="ENOG50337JI">
    <property type="taxonomic scope" value="Bacteria"/>
</dbReference>
<dbReference type="Proteomes" id="UP000027602">
    <property type="component" value="Chromosome"/>
</dbReference>
<evidence type="ECO:0000313" key="3">
    <source>
        <dbReference type="Proteomes" id="UP000027602"/>
    </source>
</evidence>
<dbReference type="RefSeq" id="WP_003348125.1">
    <property type="nucleotide sequence ID" value="NZ_ADWW01000003.1"/>
</dbReference>
<organism evidence="2 3">
    <name type="scientific">Bacillus methanolicus (strain MGA3 / ATCC 53907)</name>
    <dbReference type="NCBI Taxonomy" id="796606"/>
    <lineage>
        <taxon>Bacteria</taxon>
        <taxon>Bacillati</taxon>
        <taxon>Bacillota</taxon>
        <taxon>Bacilli</taxon>
        <taxon>Bacillales</taxon>
        <taxon>Bacillaceae</taxon>
        <taxon>Bacillus</taxon>
    </lineage>
</organism>
<keyword evidence="3" id="KW-1185">Reference proteome</keyword>
<evidence type="ECO:0000313" key="2">
    <source>
        <dbReference type="EMBL" id="AIE58956.1"/>
    </source>
</evidence>
<gene>
    <name evidence="2" type="ORF">BMMGA3_02460</name>
</gene>
<protein>
    <recommendedName>
        <fullName evidence="1">Tubby C-terminal domain-containing protein</fullName>
    </recommendedName>
</protein>
<proteinExistence type="predicted"/>
<dbReference type="InterPro" id="IPR056944">
    <property type="entry name" value="Tubby_C-like"/>
</dbReference>